<evidence type="ECO:0000256" key="2">
    <source>
        <dbReference type="ARBA" id="ARBA00006425"/>
    </source>
</evidence>
<comment type="caution">
    <text evidence="5">The sequence shown here is derived from an EMBL/GenBank/DDBJ whole genome shotgun (WGS) entry which is preliminary data.</text>
</comment>
<organism evidence="5 6">
    <name type="scientific">Diaporthe vaccinii</name>
    <dbReference type="NCBI Taxonomy" id="105482"/>
    <lineage>
        <taxon>Eukaryota</taxon>
        <taxon>Fungi</taxon>
        <taxon>Dikarya</taxon>
        <taxon>Ascomycota</taxon>
        <taxon>Pezizomycotina</taxon>
        <taxon>Sordariomycetes</taxon>
        <taxon>Sordariomycetidae</taxon>
        <taxon>Diaporthales</taxon>
        <taxon>Diaporthaceae</taxon>
        <taxon>Diaporthe</taxon>
        <taxon>Diaporthe eres species complex</taxon>
    </lineage>
</organism>
<protein>
    <submittedName>
        <fullName evidence="5">Uncharacterized protein</fullName>
    </submittedName>
</protein>
<dbReference type="Gene3D" id="1.10.10.140">
    <property type="entry name" value="Cytochrome c oxidase, subunit VIb"/>
    <property type="match status" value="1"/>
</dbReference>
<sequence>MPNQGIISLCEAKKMGLTDFWKSSTDKRADEVRSGAVAPTRTERKRCWESRDAYFACLDRNNILDAIKDDKAAAKQCGGQSTAFERDCASEWVSKPLRTRTHGTVGRAGWLTGWLTVGVCFPRNIQVTYFKKWRVAEHNKKQRLAQLQAQGAQNVQIQSGPAGS</sequence>
<proteinExistence type="inferred from homology"/>
<evidence type="ECO:0000256" key="3">
    <source>
        <dbReference type="ARBA" id="ARBA00023128"/>
    </source>
</evidence>
<name>A0ABR4E9D4_9PEZI</name>
<dbReference type="Proteomes" id="UP001600888">
    <property type="component" value="Unassembled WGS sequence"/>
</dbReference>
<keyword evidence="3" id="KW-0496">Mitochondrion</keyword>
<evidence type="ECO:0000256" key="1">
    <source>
        <dbReference type="ARBA" id="ARBA00004173"/>
    </source>
</evidence>
<dbReference type="PANTHER" id="PTHR47677">
    <property type="entry name" value="CYTOCHROME C OXIDASE ASSEMBLY FACTOR 6"/>
    <property type="match status" value="1"/>
</dbReference>
<dbReference type="SUPFAM" id="SSF47694">
    <property type="entry name" value="Cytochrome c oxidase subunit h"/>
    <property type="match status" value="1"/>
</dbReference>
<comment type="subcellular location">
    <subcellularLocation>
        <location evidence="1">Mitochondrion</location>
    </subcellularLocation>
</comment>
<dbReference type="InterPro" id="IPR048280">
    <property type="entry name" value="COX6B-like"/>
</dbReference>
<keyword evidence="6" id="KW-1185">Reference proteome</keyword>
<evidence type="ECO:0000313" key="5">
    <source>
        <dbReference type="EMBL" id="KAL2278995.1"/>
    </source>
</evidence>
<evidence type="ECO:0000256" key="4">
    <source>
        <dbReference type="ARBA" id="ARBA00023157"/>
    </source>
</evidence>
<dbReference type="Pfam" id="PF02297">
    <property type="entry name" value="COX6B"/>
    <property type="match status" value="1"/>
</dbReference>
<dbReference type="InterPro" id="IPR048281">
    <property type="entry name" value="COA6_fun"/>
</dbReference>
<dbReference type="PANTHER" id="PTHR47677:SF1">
    <property type="entry name" value="CYTOCHROME C OXIDASE ASSEMBLY FACTOR 6"/>
    <property type="match status" value="1"/>
</dbReference>
<reference evidence="5 6" key="1">
    <citation type="submission" date="2024-03" db="EMBL/GenBank/DDBJ databases">
        <title>A high-quality draft genome sequence of Diaporthe vaccinii, a causative agent of upright dieback and viscid rot disease in cranberry plants.</title>
        <authorList>
            <person name="Sarrasin M."/>
            <person name="Lang B.F."/>
            <person name="Burger G."/>
        </authorList>
    </citation>
    <scope>NUCLEOTIDE SEQUENCE [LARGE SCALE GENOMIC DNA]</scope>
    <source>
        <strain evidence="5 6">IS7</strain>
    </source>
</reference>
<accession>A0ABR4E9D4</accession>
<dbReference type="InterPro" id="IPR036549">
    <property type="entry name" value="CX6/COA6-like_sf"/>
</dbReference>
<evidence type="ECO:0000313" key="6">
    <source>
        <dbReference type="Proteomes" id="UP001600888"/>
    </source>
</evidence>
<dbReference type="PROSITE" id="PS51808">
    <property type="entry name" value="CHCH"/>
    <property type="match status" value="1"/>
</dbReference>
<keyword evidence="4" id="KW-1015">Disulfide bond</keyword>
<dbReference type="EMBL" id="JBAWTH010000080">
    <property type="protein sequence ID" value="KAL2278995.1"/>
    <property type="molecule type" value="Genomic_DNA"/>
</dbReference>
<gene>
    <name evidence="5" type="ORF">FJTKL_13985</name>
</gene>
<comment type="similarity">
    <text evidence="2">Belongs to the cytochrome c oxidase subunit 6B family.</text>
</comment>